<feature type="non-terminal residue" evidence="1">
    <location>
        <position position="125"/>
    </location>
</feature>
<dbReference type="SUPFAM" id="SSF50965">
    <property type="entry name" value="Galactose oxidase, central domain"/>
    <property type="match status" value="1"/>
</dbReference>
<dbReference type="AlphaFoldDB" id="A0AAV5SVL0"/>
<dbReference type="InterPro" id="IPR011043">
    <property type="entry name" value="Gal_Oxase/kelch_b-propeller"/>
</dbReference>
<protein>
    <submittedName>
        <fullName evidence="1">Uncharacterized protein</fullName>
    </submittedName>
</protein>
<organism evidence="1 2">
    <name type="scientific">Pristionchus entomophagus</name>
    <dbReference type="NCBI Taxonomy" id="358040"/>
    <lineage>
        <taxon>Eukaryota</taxon>
        <taxon>Metazoa</taxon>
        <taxon>Ecdysozoa</taxon>
        <taxon>Nematoda</taxon>
        <taxon>Chromadorea</taxon>
        <taxon>Rhabditida</taxon>
        <taxon>Rhabditina</taxon>
        <taxon>Diplogasteromorpha</taxon>
        <taxon>Diplogasteroidea</taxon>
        <taxon>Neodiplogasteridae</taxon>
        <taxon>Pristionchus</taxon>
    </lineage>
</organism>
<comment type="caution">
    <text evidence="1">The sequence shown here is derived from an EMBL/GenBank/DDBJ whole genome shotgun (WGS) entry which is preliminary data.</text>
</comment>
<sequence>RLQEIRDELSSISIFSEENLINGDMMHAIDKFSMRKHYILNLSTNMWTEAGVRGSDCYISEKAIIICDGALYAFARWNSDNHDIVYRFDDGTKRWIKMLSSKSSWFPAAYGSIETIGSRVYLSSY</sequence>
<dbReference type="Proteomes" id="UP001432027">
    <property type="component" value="Unassembled WGS sequence"/>
</dbReference>
<evidence type="ECO:0000313" key="1">
    <source>
        <dbReference type="EMBL" id="GMS86725.1"/>
    </source>
</evidence>
<evidence type="ECO:0000313" key="2">
    <source>
        <dbReference type="Proteomes" id="UP001432027"/>
    </source>
</evidence>
<gene>
    <name evidence="1" type="ORF">PENTCL1PPCAC_8900</name>
</gene>
<feature type="non-terminal residue" evidence="1">
    <location>
        <position position="1"/>
    </location>
</feature>
<reference evidence="1" key="1">
    <citation type="submission" date="2023-10" db="EMBL/GenBank/DDBJ databases">
        <title>Genome assembly of Pristionchus species.</title>
        <authorList>
            <person name="Yoshida K."/>
            <person name="Sommer R.J."/>
        </authorList>
    </citation>
    <scope>NUCLEOTIDE SEQUENCE</scope>
    <source>
        <strain evidence="1">RS0144</strain>
    </source>
</reference>
<dbReference type="InterPro" id="IPR015915">
    <property type="entry name" value="Kelch-typ_b-propeller"/>
</dbReference>
<name>A0AAV5SVL0_9BILA</name>
<keyword evidence="2" id="KW-1185">Reference proteome</keyword>
<dbReference type="Gene3D" id="2.120.10.80">
    <property type="entry name" value="Kelch-type beta propeller"/>
    <property type="match status" value="1"/>
</dbReference>
<dbReference type="EMBL" id="BTSX01000002">
    <property type="protein sequence ID" value="GMS86725.1"/>
    <property type="molecule type" value="Genomic_DNA"/>
</dbReference>
<proteinExistence type="predicted"/>
<accession>A0AAV5SVL0</accession>